<feature type="transmembrane region" description="Helical" evidence="1">
    <location>
        <begin position="6"/>
        <end position="22"/>
    </location>
</feature>
<dbReference type="EMBL" id="RBVX01000032">
    <property type="protein sequence ID" value="RSL30729.1"/>
    <property type="molecule type" value="Genomic_DNA"/>
</dbReference>
<dbReference type="OrthoDB" id="2614436at2"/>
<reference evidence="2 3" key="1">
    <citation type="submission" date="2018-10" db="EMBL/GenBank/DDBJ databases">
        <title>Draft genome sequence of Bacillus salarius IM0101, isolated from a hypersaline soil in Inner Mongolia, China.</title>
        <authorList>
            <person name="Yamprayoonswat W."/>
            <person name="Boonvisut S."/>
            <person name="Jumpathong W."/>
            <person name="Sittihan S."/>
            <person name="Ruangsuj P."/>
            <person name="Wanthongcharoen S."/>
            <person name="Thongpramul N."/>
            <person name="Pimmason S."/>
            <person name="Yu B."/>
            <person name="Yasawong M."/>
        </authorList>
    </citation>
    <scope>NUCLEOTIDE SEQUENCE [LARGE SCALE GENOMIC DNA]</scope>
    <source>
        <strain evidence="2 3">IM0101</strain>
    </source>
</reference>
<protein>
    <submittedName>
        <fullName evidence="2">Uncharacterized protein</fullName>
    </submittedName>
</protein>
<accession>A0A3R9QHU7</accession>
<keyword evidence="3" id="KW-1185">Reference proteome</keyword>
<proteinExistence type="predicted"/>
<keyword evidence="1" id="KW-0812">Transmembrane</keyword>
<name>A0A3R9QHU7_9BACI</name>
<evidence type="ECO:0000256" key="1">
    <source>
        <dbReference type="SAM" id="Phobius"/>
    </source>
</evidence>
<keyword evidence="1" id="KW-1133">Transmembrane helix</keyword>
<organism evidence="2 3">
    <name type="scientific">Salibacterium salarium</name>
    <dbReference type="NCBI Taxonomy" id="284579"/>
    <lineage>
        <taxon>Bacteria</taxon>
        <taxon>Bacillati</taxon>
        <taxon>Bacillota</taxon>
        <taxon>Bacilli</taxon>
        <taxon>Bacillales</taxon>
        <taxon>Bacillaceae</taxon>
    </lineage>
</organism>
<evidence type="ECO:0000313" key="3">
    <source>
        <dbReference type="Proteomes" id="UP000275076"/>
    </source>
</evidence>
<dbReference type="AlphaFoldDB" id="A0A3R9QHU7"/>
<evidence type="ECO:0000313" key="2">
    <source>
        <dbReference type="EMBL" id="RSL30729.1"/>
    </source>
</evidence>
<comment type="caution">
    <text evidence="2">The sequence shown here is derived from an EMBL/GenBank/DDBJ whole genome shotgun (WGS) entry which is preliminary data.</text>
</comment>
<sequence>MSVLVYIIGIYGFIVLSFKVTYQQAIQKFFVWVSFCSLGLTILFSLLYTVSHWARLYLFGCETSLV</sequence>
<dbReference type="Proteomes" id="UP000275076">
    <property type="component" value="Unassembled WGS sequence"/>
</dbReference>
<feature type="transmembrane region" description="Helical" evidence="1">
    <location>
        <begin position="29"/>
        <end position="50"/>
    </location>
</feature>
<gene>
    <name evidence="2" type="ORF">D7Z54_24135</name>
</gene>
<keyword evidence="1" id="KW-0472">Membrane</keyword>